<dbReference type="OrthoDB" id="630188at2759"/>
<dbReference type="AlphaFoldDB" id="A0A8T9BXZ0"/>
<dbReference type="InterPro" id="IPR051693">
    <property type="entry name" value="UPF0046_metallophosphoest"/>
</dbReference>
<dbReference type="CDD" id="cd07379">
    <property type="entry name" value="MPP_239FB"/>
    <property type="match status" value="1"/>
</dbReference>
<organism evidence="2 3">
    <name type="scientific">Lachnellula suecica</name>
    <dbReference type="NCBI Taxonomy" id="602035"/>
    <lineage>
        <taxon>Eukaryota</taxon>
        <taxon>Fungi</taxon>
        <taxon>Dikarya</taxon>
        <taxon>Ascomycota</taxon>
        <taxon>Pezizomycotina</taxon>
        <taxon>Leotiomycetes</taxon>
        <taxon>Helotiales</taxon>
        <taxon>Lachnaceae</taxon>
        <taxon>Lachnellula</taxon>
    </lineage>
</organism>
<sequence length="311" mass="35056">MPSTVSTRFLIISDTHSFEFGDAEKVGGPFKHPTPKCDVLLHCGDLTQIGGLDEYEGCIRMLGQIDAELKLVIAGNHDLTLDGKWWKTSEGKMHGMSTKWANSEDHERAVEMWKGPLAREAGITYLEEGVSSYTLKNGAKFSIYTSPYQPEFCDWAFPYQRFDDRFNPEDKVDKELGFKCIAENPVPDFPNVDIMMTHGPPRDILDWTAHGNVGCHNLIRAVSRERPQLYCFGHIHEAYGAKLVEWKEDKKVIGLAAVESESDVMNAYPQESNLPVKFGKETLMVNAAIMDLKYEPTHAPWVVDLELTKAT</sequence>
<dbReference type="InterPro" id="IPR004843">
    <property type="entry name" value="Calcineurin-like_PHP"/>
</dbReference>
<dbReference type="Pfam" id="PF00149">
    <property type="entry name" value="Metallophos"/>
    <property type="match status" value="1"/>
</dbReference>
<keyword evidence="3" id="KW-1185">Reference proteome</keyword>
<evidence type="ECO:0000259" key="1">
    <source>
        <dbReference type="Pfam" id="PF00149"/>
    </source>
</evidence>
<dbReference type="GO" id="GO:0016787">
    <property type="term" value="F:hydrolase activity"/>
    <property type="evidence" value="ECO:0007669"/>
    <property type="project" value="InterPro"/>
</dbReference>
<comment type="caution">
    <text evidence="2">The sequence shown here is derived from an EMBL/GenBank/DDBJ whole genome shotgun (WGS) entry which is preliminary data.</text>
</comment>
<dbReference type="PANTHER" id="PTHR12905:SF0">
    <property type="entry name" value="CALCINEURIN-LIKE PHOSPHOESTERASE DOMAIN-CONTAINING PROTEIN"/>
    <property type="match status" value="1"/>
</dbReference>
<gene>
    <name evidence="2" type="primary">MPPED1_1</name>
    <name evidence="2" type="ORF">LSUE1_G009512</name>
</gene>
<name>A0A8T9BXZ0_9HELO</name>
<protein>
    <submittedName>
        <fullName evidence="2">Metallophosphoesterase domain-containing protein</fullName>
    </submittedName>
</protein>
<feature type="domain" description="Calcineurin-like phosphoesterase" evidence="1">
    <location>
        <begin position="8"/>
        <end position="237"/>
    </location>
</feature>
<dbReference type="PANTHER" id="PTHR12905">
    <property type="entry name" value="METALLOPHOSPHOESTERASE"/>
    <property type="match status" value="1"/>
</dbReference>
<dbReference type="EMBL" id="QGMK01002217">
    <property type="protein sequence ID" value="TVY59710.1"/>
    <property type="molecule type" value="Genomic_DNA"/>
</dbReference>
<dbReference type="InterPro" id="IPR029052">
    <property type="entry name" value="Metallo-depent_PP-like"/>
</dbReference>
<evidence type="ECO:0000313" key="3">
    <source>
        <dbReference type="Proteomes" id="UP000469558"/>
    </source>
</evidence>
<reference evidence="2 3" key="1">
    <citation type="submission" date="2018-05" db="EMBL/GenBank/DDBJ databases">
        <title>Genome sequencing and assembly of the regulated plant pathogen Lachnellula willkommii and related sister species for the development of diagnostic species identification markers.</title>
        <authorList>
            <person name="Giroux E."/>
            <person name="Bilodeau G."/>
        </authorList>
    </citation>
    <scope>NUCLEOTIDE SEQUENCE [LARGE SCALE GENOMIC DNA]</scope>
    <source>
        <strain evidence="2 3">CBS 268.59</strain>
    </source>
</reference>
<evidence type="ECO:0000313" key="2">
    <source>
        <dbReference type="EMBL" id="TVY59710.1"/>
    </source>
</evidence>
<dbReference type="Proteomes" id="UP000469558">
    <property type="component" value="Unassembled WGS sequence"/>
</dbReference>
<accession>A0A8T9BXZ0</accession>
<dbReference type="SUPFAM" id="SSF56300">
    <property type="entry name" value="Metallo-dependent phosphatases"/>
    <property type="match status" value="1"/>
</dbReference>
<dbReference type="Gene3D" id="3.60.21.10">
    <property type="match status" value="1"/>
</dbReference>
<proteinExistence type="predicted"/>